<feature type="compositionally biased region" description="Low complexity" evidence="1">
    <location>
        <begin position="41"/>
        <end position="60"/>
    </location>
</feature>
<proteinExistence type="predicted"/>
<evidence type="ECO:0000313" key="3">
    <source>
        <dbReference type="Proteomes" id="UP001165565"/>
    </source>
</evidence>
<dbReference type="AlphaFoldDB" id="A0AA41Z5W2"/>
<keyword evidence="3" id="KW-1185">Reference proteome</keyword>
<dbReference type="EMBL" id="JANFAV010000001">
    <property type="protein sequence ID" value="MCW6533369.1"/>
    <property type="molecule type" value="Genomic_DNA"/>
</dbReference>
<reference evidence="2" key="1">
    <citation type="submission" date="2022-06" db="EMBL/GenBank/DDBJ databases">
        <title>Sphingomonas sp. nov. isolated from rhizosphere soil of tomato.</title>
        <authorList>
            <person name="Dong H."/>
            <person name="Gao R."/>
        </authorList>
    </citation>
    <scope>NUCLEOTIDE SEQUENCE</scope>
    <source>
        <strain evidence="2">MMSM24</strain>
    </source>
</reference>
<accession>A0AA41Z5W2</accession>
<organism evidence="2 3">
    <name type="scientific">Sphingomonas lycopersici</name>
    <dbReference type="NCBI Taxonomy" id="2951807"/>
    <lineage>
        <taxon>Bacteria</taxon>
        <taxon>Pseudomonadati</taxon>
        <taxon>Pseudomonadota</taxon>
        <taxon>Alphaproteobacteria</taxon>
        <taxon>Sphingomonadales</taxon>
        <taxon>Sphingomonadaceae</taxon>
        <taxon>Sphingomonas</taxon>
    </lineage>
</organism>
<feature type="region of interest" description="Disordered" evidence="1">
    <location>
        <begin position="41"/>
        <end position="73"/>
    </location>
</feature>
<name>A0AA41Z5W2_9SPHN</name>
<dbReference type="Proteomes" id="UP001165565">
    <property type="component" value="Unassembled WGS sequence"/>
</dbReference>
<dbReference type="RefSeq" id="WP_265267400.1">
    <property type="nucleotide sequence ID" value="NZ_JANFAV010000001.1"/>
</dbReference>
<gene>
    <name evidence="2" type="ORF">NEE01_01085</name>
</gene>
<comment type="caution">
    <text evidence="2">The sequence shown here is derived from an EMBL/GenBank/DDBJ whole genome shotgun (WGS) entry which is preliminary data.</text>
</comment>
<sequence>MSVYSWIELLAMIAVSPTQDCRSVADPGARLSCYDAREAASAPPASNAAPAAPAGPVARSAPPPASPAVSTEPTGRVAAVTALRYGLFEVRLADGRLFETASNAISPPAVGASVRLRRSVLGTIFMDVPGRPPITVRPRRSHQ</sequence>
<evidence type="ECO:0000313" key="2">
    <source>
        <dbReference type="EMBL" id="MCW6533369.1"/>
    </source>
</evidence>
<protein>
    <submittedName>
        <fullName evidence="2">Uncharacterized protein</fullName>
    </submittedName>
</protein>
<evidence type="ECO:0000256" key="1">
    <source>
        <dbReference type="SAM" id="MobiDB-lite"/>
    </source>
</evidence>